<evidence type="ECO:0000259" key="6">
    <source>
        <dbReference type="Pfam" id="PF01266"/>
    </source>
</evidence>
<dbReference type="Gene3D" id="3.30.9.10">
    <property type="entry name" value="D-Amino Acid Oxidase, subunit A, domain 2"/>
    <property type="match status" value="1"/>
</dbReference>
<organism evidence="7 8">
    <name type="scientific">Letharia lupina</name>
    <dbReference type="NCBI Taxonomy" id="560253"/>
    <lineage>
        <taxon>Eukaryota</taxon>
        <taxon>Fungi</taxon>
        <taxon>Dikarya</taxon>
        <taxon>Ascomycota</taxon>
        <taxon>Pezizomycotina</taxon>
        <taxon>Lecanoromycetes</taxon>
        <taxon>OSLEUM clade</taxon>
        <taxon>Lecanoromycetidae</taxon>
        <taxon>Lecanorales</taxon>
        <taxon>Lecanorineae</taxon>
        <taxon>Parmeliaceae</taxon>
        <taxon>Letharia</taxon>
    </lineage>
</organism>
<dbReference type="Pfam" id="PF01266">
    <property type="entry name" value="DAO"/>
    <property type="match status" value="1"/>
</dbReference>
<comment type="cofactor">
    <cofactor evidence="1">
        <name>FAD</name>
        <dbReference type="ChEBI" id="CHEBI:57692"/>
    </cofactor>
</comment>
<dbReference type="InterPro" id="IPR023209">
    <property type="entry name" value="DAO"/>
</dbReference>
<feature type="domain" description="FAD dependent oxidoreductase" evidence="6">
    <location>
        <begin position="42"/>
        <end position="254"/>
    </location>
</feature>
<keyword evidence="5" id="KW-0560">Oxidoreductase</keyword>
<accession>A0A8H6CKR9</accession>
<dbReference type="PANTHER" id="PTHR11530">
    <property type="entry name" value="D-AMINO ACID OXIDASE"/>
    <property type="match status" value="1"/>
</dbReference>
<keyword evidence="4" id="KW-0274">FAD</keyword>
<reference evidence="7 8" key="1">
    <citation type="journal article" date="2020" name="Genomics">
        <title>Complete, high-quality genomes from long-read metagenomic sequencing of two wolf lichen thalli reveals enigmatic genome architecture.</title>
        <authorList>
            <person name="McKenzie S.K."/>
            <person name="Walston R.F."/>
            <person name="Allen J.L."/>
        </authorList>
    </citation>
    <scope>NUCLEOTIDE SEQUENCE [LARGE SCALE GENOMIC DNA]</scope>
    <source>
        <strain evidence="7">WasteWater1</strain>
    </source>
</reference>
<dbReference type="GO" id="GO:0071949">
    <property type="term" value="F:FAD binding"/>
    <property type="evidence" value="ECO:0007669"/>
    <property type="project" value="InterPro"/>
</dbReference>
<comment type="similarity">
    <text evidence="2">Belongs to the DAMOX/DASOX family.</text>
</comment>
<dbReference type="GO" id="GO:0019478">
    <property type="term" value="P:D-amino acid catabolic process"/>
    <property type="evidence" value="ECO:0007669"/>
    <property type="project" value="TreeGrafter"/>
</dbReference>
<dbReference type="PANTHER" id="PTHR11530:SF11">
    <property type="entry name" value="D-ASPARTATE OXIDASE"/>
    <property type="match status" value="1"/>
</dbReference>
<dbReference type="GO" id="GO:0003884">
    <property type="term" value="F:D-amino-acid oxidase activity"/>
    <property type="evidence" value="ECO:0007669"/>
    <property type="project" value="InterPro"/>
</dbReference>
<dbReference type="GO" id="GO:0005737">
    <property type="term" value="C:cytoplasm"/>
    <property type="evidence" value="ECO:0007669"/>
    <property type="project" value="TreeGrafter"/>
</dbReference>
<evidence type="ECO:0000256" key="1">
    <source>
        <dbReference type="ARBA" id="ARBA00001974"/>
    </source>
</evidence>
<dbReference type="SUPFAM" id="SSF54373">
    <property type="entry name" value="FAD-linked reductases, C-terminal domain"/>
    <property type="match status" value="1"/>
</dbReference>
<comment type="caution">
    <text evidence="7">The sequence shown here is derived from an EMBL/GenBank/DDBJ whole genome shotgun (WGS) entry which is preliminary data.</text>
</comment>
<gene>
    <name evidence="7" type="ORF">HO133_010105</name>
</gene>
<protein>
    <recommendedName>
        <fullName evidence="6">FAD dependent oxidoreductase domain-containing protein</fullName>
    </recommendedName>
</protein>
<sequence length="269" mass="28924">MYLEIVPSTLYWSSSASEISPQLWWRSIVENFSYLPANQFPEGIQSAVGFTTICINVPRHLNYLLSTFLAMGGKLVKARLPTDKGLPGALRFAASLAMSQEPHERLICVNASGLGAKALVPDDAMFPVRGQTVLVKGEAKYAKTMNENKYVIPRPGSGTTILGGTREVGNWSTEVSNKATNAILEGCKSLAPELLEKDGSFEVLSVQCGLRPAREGAPRVEAEIVDGIFKTVHSYGHAGAGYQNAIGSARKVVRLVKGLDLEASTSAKL</sequence>
<evidence type="ECO:0000313" key="7">
    <source>
        <dbReference type="EMBL" id="KAF6224911.1"/>
    </source>
</evidence>
<proteinExistence type="inferred from homology"/>
<dbReference type="Proteomes" id="UP000593566">
    <property type="component" value="Unassembled WGS sequence"/>
</dbReference>
<evidence type="ECO:0000256" key="2">
    <source>
        <dbReference type="ARBA" id="ARBA00006730"/>
    </source>
</evidence>
<dbReference type="EMBL" id="JACCJB010000008">
    <property type="protein sequence ID" value="KAF6224911.1"/>
    <property type="molecule type" value="Genomic_DNA"/>
</dbReference>
<dbReference type="RefSeq" id="XP_037153778.1">
    <property type="nucleotide sequence ID" value="XM_037300961.1"/>
</dbReference>
<dbReference type="InterPro" id="IPR006076">
    <property type="entry name" value="FAD-dep_OxRdtase"/>
</dbReference>
<evidence type="ECO:0000313" key="8">
    <source>
        <dbReference type="Proteomes" id="UP000593566"/>
    </source>
</evidence>
<dbReference type="SUPFAM" id="SSF51971">
    <property type="entry name" value="Nucleotide-binding domain"/>
    <property type="match status" value="1"/>
</dbReference>
<name>A0A8H6CKR9_9LECA</name>
<evidence type="ECO:0000256" key="3">
    <source>
        <dbReference type="ARBA" id="ARBA00022630"/>
    </source>
</evidence>
<evidence type="ECO:0000256" key="5">
    <source>
        <dbReference type="ARBA" id="ARBA00023002"/>
    </source>
</evidence>
<dbReference type="AlphaFoldDB" id="A0A8H6CKR9"/>
<keyword evidence="8" id="KW-1185">Reference proteome</keyword>
<evidence type="ECO:0000256" key="4">
    <source>
        <dbReference type="ARBA" id="ARBA00022827"/>
    </source>
</evidence>
<dbReference type="GeneID" id="59338497"/>
<keyword evidence="3" id="KW-0285">Flavoprotein</keyword>